<dbReference type="InterPro" id="IPR052929">
    <property type="entry name" value="RNase_H-like_EbsB-rel"/>
</dbReference>
<dbReference type="InterPro" id="IPR012337">
    <property type="entry name" value="RNaseH-like_sf"/>
</dbReference>
<accession>A0A5C7IX69</accession>
<evidence type="ECO:0000259" key="1">
    <source>
        <dbReference type="Pfam" id="PF13456"/>
    </source>
</evidence>
<dbReference type="PANTHER" id="PTHR47074:SF48">
    <property type="entry name" value="POLYNUCLEOTIDYL TRANSFERASE, RIBONUCLEASE H-LIKE SUPERFAMILY PROTEIN"/>
    <property type="match status" value="1"/>
</dbReference>
<evidence type="ECO:0000313" key="2">
    <source>
        <dbReference type="EMBL" id="TXG73132.1"/>
    </source>
</evidence>
<dbReference type="Gene3D" id="3.30.420.10">
    <property type="entry name" value="Ribonuclease H-like superfamily/Ribonuclease H"/>
    <property type="match status" value="1"/>
</dbReference>
<gene>
    <name evidence="2" type="ORF">EZV62_001711</name>
</gene>
<dbReference type="EMBL" id="VAHF01000001">
    <property type="protein sequence ID" value="TXG73132.1"/>
    <property type="molecule type" value="Genomic_DNA"/>
</dbReference>
<dbReference type="InterPro" id="IPR036397">
    <property type="entry name" value="RNaseH_sf"/>
</dbReference>
<protein>
    <recommendedName>
        <fullName evidence="1">RNase H type-1 domain-containing protein</fullName>
    </recommendedName>
</protein>
<dbReference type="OrthoDB" id="1906820at2759"/>
<reference evidence="3" key="1">
    <citation type="journal article" date="2019" name="Gigascience">
        <title>De novo genome assembly of the endangered Acer yangbiense, a plant species with extremely small populations endemic to Yunnan Province, China.</title>
        <authorList>
            <person name="Yang J."/>
            <person name="Wariss H.M."/>
            <person name="Tao L."/>
            <person name="Zhang R."/>
            <person name="Yun Q."/>
            <person name="Hollingsworth P."/>
            <person name="Dao Z."/>
            <person name="Luo G."/>
            <person name="Guo H."/>
            <person name="Ma Y."/>
            <person name="Sun W."/>
        </authorList>
    </citation>
    <scope>NUCLEOTIDE SEQUENCE [LARGE SCALE GENOMIC DNA]</scope>
    <source>
        <strain evidence="3">cv. Malutang</strain>
    </source>
</reference>
<name>A0A5C7IX69_9ROSI</name>
<dbReference type="AlphaFoldDB" id="A0A5C7IX69"/>
<feature type="domain" description="RNase H type-1" evidence="1">
    <location>
        <begin position="2"/>
        <end position="78"/>
    </location>
</feature>
<keyword evidence="3" id="KW-1185">Reference proteome</keyword>
<dbReference type="SUPFAM" id="SSF53098">
    <property type="entry name" value="Ribonuclease H-like"/>
    <property type="match status" value="1"/>
</dbReference>
<sequence length="105" mass="11404">MAVYKGLIVGKDMGLVNYVVETDSEIVIKQIGNGGTSEASYCGILDAIQNLISDARNVVFQFVSSKANRVALALANEALSITDMAMWKEDAPMCIRAMVEDKQMI</sequence>
<evidence type="ECO:0000313" key="3">
    <source>
        <dbReference type="Proteomes" id="UP000323000"/>
    </source>
</evidence>
<dbReference type="Pfam" id="PF13456">
    <property type="entry name" value="RVT_3"/>
    <property type="match status" value="1"/>
</dbReference>
<dbReference type="Proteomes" id="UP000323000">
    <property type="component" value="Chromosome 1"/>
</dbReference>
<dbReference type="GO" id="GO:0004523">
    <property type="term" value="F:RNA-DNA hybrid ribonuclease activity"/>
    <property type="evidence" value="ECO:0007669"/>
    <property type="project" value="InterPro"/>
</dbReference>
<comment type="caution">
    <text evidence="2">The sequence shown here is derived from an EMBL/GenBank/DDBJ whole genome shotgun (WGS) entry which is preliminary data.</text>
</comment>
<organism evidence="2 3">
    <name type="scientific">Acer yangbiense</name>
    <dbReference type="NCBI Taxonomy" id="1000413"/>
    <lineage>
        <taxon>Eukaryota</taxon>
        <taxon>Viridiplantae</taxon>
        <taxon>Streptophyta</taxon>
        <taxon>Embryophyta</taxon>
        <taxon>Tracheophyta</taxon>
        <taxon>Spermatophyta</taxon>
        <taxon>Magnoliopsida</taxon>
        <taxon>eudicotyledons</taxon>
        <taxon>Gunneridae</taxon>
        <taxon>Pentapetalae</taxon>
        <taxon>rosids</taxon>
        <taxon>malvids</taxon>
        <taxon>Sapindales</taxon>
        <taxon>Sapindaceae</taxon>
        <taxon>Hippocastanoideae</taxon>
        <taxon>Acereae</taxon>
        <taxon>Acer</taxon>
    </lineage>
</organism>
<dbReference type="GO" id="GO:0003676">
    <property type="term" value="F:nucleic acid binding"/>
    <property type="evidence" value="ECO:0007669"/>
    <property type="project" value="InterPro"/>
</dbReference>
<proteinExistence type="predicted"/>
<dbReference type="PANTHER" id="PTHR47074">
    <property type="entry name" value="BNAC02G40300D PROTEIN"/>
    <property type="match status" value="1"/>
</dbReference>
<dbReference type="InterPro" id="IPR002156">
    <property type="entry name" value="RNaseH_domain"/>
</dbReference>